<comment type="caution">
    <text evidence="1">The sequence shown here is derived from an EMBL/GenBank/DDBJ whole genome shotgun (WGS) entry which is preliminary data.</text>
</comment>
<gene>
    <name evidence="1" type="ORF">QWZ18_10330</name>
</gene>
<evidence type="ECO:0000313" key="2">
    <source>
        <dbReference type="Proteomes" id="UP001244297"/>
    </source>
</evidence>
<evidence type="ECO:0000313" key="1">
    <source>
        <dbReference type="EMBL" id="MDN3571024.1"/>
    </source>
</evidence>
<dbReference type="EMBL" id="JAUFPT010000028">
    <property type="protein sequence ID" value="MDN3571024.1"/>
    <property type="molecule type" value="Genomic_DNA"/>
</dbReference>
<protein>
    <submittedName>
        <fullName evidence="1">Uncharacterized protein</fullName>
    </submittedName>
</protein>
<sequence>MFVPNMDQAEQGWAVAKDSKSTFPSLVQGGTDAVKAEGDKVSAKIDEAFKKLAKKMRHHADKAKAKIDGAKKPKKRAVLLRRFELYADAATHLEERLAPEGD</sequence>
<dbReference type="Proteomes" id="UP001244297">
    <property type="component" value="Unassembled WGS sequence"/>
</dbReference>
<keyword evidence="2" id="KW-1185">Reference proteome</keyword>
<accession>A0ABT8AMK8</accession>
<reference evidence="2" key="1">
    <citation type="journal article" date="2019" name="Int. J. Syst. Evol. Microbiol.">
        <title>The Global Catalogue of Microorganisms (GCM) 10K type strain sequencing project: providing services to taxonomists for standard genome sequencing and annotation.</title>
        <authorList>
            <consortium name="The Broad Institute Genomics Platform"/>
            <consortium name="The Broad Institute Genome Sequencing Center for Infectious Disease"/>
            <person name="Wu L."/>
            <person name="Ma J."/>
        </authorList>
    </citation>
    <scope>NUCLEOTIDE SEQUENCE [LARGE SCALE GENOMIC DNA]</scope>
    <source>
        <strain evidence="2">CECT 7806</strain>
    </source>
</reference>
<organism evidence="1 2">
    <name type="scientific">Methylobacterium longum</name>
    <dbReference type="NCBI Taxonomy" id="767694"/>
    <lineage>
        <taxon>Bacteria</taxon>
        <taxon>Pseudomonadati</taxon>
        <taxon>Pseudomonadota</taxon>
        <taxon>Alphaproteobacteria</taxon>
        <taxon>Hyphomicrobiales</taxon>
        <taxon>Methylobacteriaceae</taxon>
        <taxon>Methylobacterium</taxon>
    </lineage>
</organism>
<proteinExistence type="predicted"/>
<dbReference type="RefSeq" id="WP_238294161.1">
    <property type="nucleotide sequence ID" value="NZ_BPQS01000103.1"/>
</dbReference>
<name>A0ABT8AMK8_9HYPH</name>